<evidence type="ECO:0000259" key="3">
    <source>
        <dbReference type="Pfam" id="PF02952"/>
    </source>
</evidence>
<dbReference type="GO" id="GO:0008736">
    <property type="term" value="F:L-fucose isomerase activity"/>
    <property type="evidence" value="ECO:0007669"/>
    <property type="project" value="InterPro"/>
</dbReference>
<proteinExistence type="predicted"/>
<comment type="caution">
    <text evidence="4">The sequence shown here is derived from an EMBL/GenBank/DDBJ whole genome shotgun (WGS) entry which is preliminary data.</text>
</comment>
<reference evidence="4" key="1">
    <citation type="journal article" date="2015" name="Nature">
        <title>Complex archaea that bridge the gap between prokaryotes and eukaryotes.</title>
        <authorList>
            <person name="Spang A."/>
            <person name="Saw J.H."/>
            <person name="Jorgensen S.L."/>
            <person name="Zaremba-Niedzwiedzka K."/>
            <person name="Martijn J."/>
            <person name="Lind A.E."/>
            <person name="van Eijk R."/>
            <person name="Schleper C."/>
            <person name="Guy L."/>
            <person name="Ettema T.J."/>
        </authorList>
    </citation>
    <scope>NUCLEOTIDE SEQUENCE</scope>
</reference>
<dbReference type="GO" id="GO:0005737">
    <property type="term" value="C:cytoplasm"/>
    <property type="evidence" value="ECO:0007669"/>
    <property type="project" value="InterPro"/>
</dbReference>
<feature type="domain" description="L-fucose isomerase C-terminal" evidence="3">
    <location>
        <begin position="351"/>
        <end position="478"/>
    </location>
</feature>
<organism evidence="4">
    <name type="scientific">marine sediment metagenome</name>
    <dbReference type="NCBI Taxonomy" id="412755"/>
    <lineage>
        <taxon>unclassified sequences</taxon>
        <taxon>metagenomes</taxon>
        <taxon>ecological metagenomes</taxon>
    </lineage>
</organism>
<dbReference type="EMBL" id="LAZR01000148">
    <property type="protein sequence ID" value="KKN86401.1"/>
    <property type="molecule type" value="Genomic_DNA"/>
</dbReference>
<accession>A0A0F9WK82</accession>
<dbReference type="Pfam" id="PF02952">
    <property type="entry name" value="Fucose_iso_C"/>
    <property type="match status" value="1"/>
</dbReference>
<dbReference type="AlphaFoldDB" id="A0A0F9WK82"/>
<gene>
    <name evidence="4" type="ORF">LCGC14_0269550</name>
</gene>
<name>A0A0F9WK82_9ZZZZ</name>
<evidence type="ECO:0000313" key="4">
    <source>
        <dbReference type="EMBL" id="KKN86401.1"/>
    </source>
</evidence>
<dbReference type="GO" id="GO:0006004">
    <property type="term" value="P:fucose metabolic process"/>
    <property type="evidence" value="ECO:0007669"/>
    <property type="project" value="InterPro"/>
</dbReference>
<dbReference type="InterPro" id="IPR009015">
    <property type="entry name" value="Fucose_isomerase_N/cen_sf"/>
</dbReference>
<keyword evidence="2" id="KW-0119">Carbohydrate metabolism</keyword>
<evidence type="ECO:0000256" key="2">
    <source>
        <dbReference type="ARBA" id="ARBA00023277"/>
    </source>
</evidence>
<protein>
    <recommendedName>
        <fullName evidence="3">L-fucose isomerase C-terminal domain-containing protein</fullName>
    </recommendedName>
</protein>
<evidence type="ECO:0000256" key="1">
    <source>
        <dbReference type="ARBA" id="ARBA00023235"/>
    </source>
</evidence>
<dbReference type="PANTHER" id="PTHR36120">
    <property type="entry name" value="FUCOSE ISOMERASE"/>
    <property type="match status" value="1"/>
</dbReference>
<sequence length="499" mass="54023">MSKLPNAPQVSLALVGVSRDCFPIELTRTRLAALAKACRKEGLKVTACKTVIENETDAMAALTEVDQAGCNAAVIYLGNFGPEGPLSIFAEYFDGPVMACAAAEETGENLIDGRGDAFCGMLNAAINFDLRDVPVYIPQMPAGTADELVPRIAHFQRLARVLLGVVGLKIFSFGPRPHDFYACNAPIGQLYDMGAEVMENSELDLLGLFEAVDEKDPAVKRAARKMAAELGEGNTYPQLLPRLARFEVALERFAEANLGSRQYAIFANKCWPAFEKAFGFVPCYVNSRLSTRGMPVACEVDIYGALSEYLCYLASEAPATLLDINNTVPPDMIGKKTNLKGAKAEDLFMGFHCGNTPSCHMKSCSMKYQLIMNRLMEDPANEPDITRGTLEGQLRAGPISFFRIQGAADGGLTSYVAEGNILDIDPRSFGGIGIVAIPNFARFYRHVLIGKQFPHHGAVAFSQCGKVLYDAAAMLGIEDINTPLPPTALYAGENPFELT</sequence>
<dbReference type="PANTHER" id="PTHR36120:SF1">
    <property type="entry name" value="L-FUCOSE ISOMERASE C-TERMINAL DOMAIN-CONTAINING PROTEIN"/>
    <property type="match status" value="1"/>
</dbReference>
<dbReference type="InterPro" id="IPR015888">
    <property type="entry name" value="Fuc_isomerase_C"/>
</dbReference>
<dbReference type="SUPFAM" id="SSF53743">
    <property type="entry name" value="FucI/AraA N-terminal and middle domains"/>
    <property type="match status" value="1"/>
</dbReference>
<keyword evidence="1" id="KW-0413">Isomerase</keyword>